<dbReference type="GO" id="GO:0008677">
    <property type="term" value="F:2-dehydropantoate 2-reductase activity"/>
    <property type="evidence" value="ECO:0007669"/>
    <property type="project" value="UniProtKB-EC"/>
</dbReference>
<comment type="function">
    <text evidence="4">Catalyzes the NADPH-dependent reduction of ketopantoate into pantoic acid.</text>
</comment>
<dbReference type="InterPro" id="IPR013332">
    <property type="entry name" value="KPR_N"/>
</dbReference>
<dbReference type="Pfam" id="PF02558">
    <property type="entry name" value="ApbA"/>
    <property type="match status" value="1"/>
</dbReference>
<evidence type="ECO:0000256" key="2">
    <source>
        <dbReference type="ARBA" id="ARBA00022857"/>
    </source>
</evidence>
<reference evidence="7 8" key="1">
    <citation type="submission" date="2016-02" db="EMBL/GenBank/DDBJ databases">
        <title>Complete genome sequence and transcriptome regulation of the pentose utilising yeast Sugiyamaella lignohabitans.</title>
        <authorList>
            <person name="Bellasio M."/>
            <person name="Peymann A."/>
            <person name="Valli M."/>
            <person name="Sipitzky M."/>
            <person name="Graf A."/>
            <person name="Sauer M."/>
            <person name="Marx H."/>
            <person name="Mattanovich D."/>
        </authorList>
    </citation>
    <scope>NUCLEOTIDE SEQUENCE [LARGE SCALE GENOMIC DNA]</scope>
    <source>
        <strain evidence="7 8">CBS 10342</strain>
    </source>
</reference>
<comment type="similarity">
    <text evidence="1 4">Belongs to the ketopantoate reductase family.</text>
</comment>
<keyword evidence="8" id="KW-1185">Reference proteome</keyword>
<dbReference type="OrthoDB" id="3609at2759"/>
<dbReference type="FunFam" id="1.10.1040.10:FF:000017">
    <property type="entry name" value="2-dehydropantoate 2-reductase"/>
    <property type="match status" value="1"/>
</dbReference>
<dbReference type="Pfam" id="PF08546">
    <property type="entry name" value="ApbA_C"/>
    <property type="match status" value="1"/>
</dbReference>
<feature type="domain" description="Ketopantoate reductase N-terminal" evidence="5">
    <location>
        <begin position="3"/>
        <end position="116"/>
    </location>
</feature>
<feature type="domain" description="Ketopantoate reductase C-terminal" evidence="6">
    <location>
        <begin position="150"/>
        <end position="272"/>
    </location>
</feature>
<dbReference type="GeneID" id="30035385"/>
<dbReference type="Gene3D" id="3.40.50.720">
    <property type="entry name" value="NAD(P)-binding Rossmann-like Domain"/>
    <property type="match status" value="1"/>
</dbReference>
<accession>A0A161HHX3</accession>
<evidence type="ECO:0000256" key="1">
    <source>
        <dbReference type="ARBA" id="ARBA00007870"/>
    </source>
</evidence>
<evidence type="ECO:0000259" key="5">
    <source>
        <dbReference type="Pfam" id="PF02558"/>
    </source>
</evidence>
<sequence>MLQGLVLNSIHFGDVTFRPDGVYKSPMEASEHEIYDYVICTNKALDPSALPGTLAPVVTPEVTTIVLIQNGVGSEIYLTEAFSKNTVITCVTWVGAKQDSPGVIEHNNGDQITMGVAWNKNLDRIVEEKKVETFATILRNGGTGVQVDDDIIARRWEKVVWNAAWNSFTALTMLNTQQFLNSSEEAIVISRRLMTEIIDVAKAQGIGLEYKLVDELIDKTLKSHGLVSSMMMDLKNNRPMEVEGILGNPMRAARKFGVATPTLDLAYVLVKAQNWRVTNPSKV</sequence>
<proteinExistence type="inferred from homology"/>
<dbReference type="Gene3D" id="1.10.1040.10">
    <property type="entry name" value="N-(1-d-carboxylethyl)-l-norvaline Dehydrogenase, domain 2"/>
    <property type="match status" value="1"/>
</dbReference>
<keyword evidence="3 4" id="KW-0560">Oxidoreductase</keyword>
<dbReference type="InterPro" id="IPR051402">
    <property type="entry name" value="KPR-Related"/>
</dbReference>
<organism evidence="7 8">
    <name type="scientific">Sugiyamaella lignohabitans</name>
    <dbReference type="NCBI Taxonomy" id="796027"/>
    <lineage>
        <taxon>Eukaryota</taxon>
        <taxon>Fungi</taxon>
        <taxon>Dikarya</taxon>
        <taxon>Ascomycota</taxon>
        <taxon>Saccharomycotina</taxon>
        <taxon>Dipodascomycetes</taxon>
        <taxon>Dipodascales</taxon>
        <taxon>Trichomonascaceae</taxon>
        <taxon>Sugiyamaella</taxon>
    </lineage>
</organism>
<evidence type="ECO:0000313" key="7">
    <source>
        <dbReference type="EMBL" id="ANB15730.1"/>
    </source>
</evidence>
<gene>
    <name evidence="7" type="ORF">AWJ20_3370</name>
</gene>
<name>A0A161HHX3_9ASCO</name>
<dbReference type="InterPro" id="IPR013752">
    <property type="entry name" value="KPA_reductase"/>
</dbReference>
<evidence type="ECO:0000259" key="6">
    <source>
        <dbReference type="Pfam" id="PF08546"/>
    </source>
</evidence>
<dbReference type="GO" id="GO:0015940">
    <property type="term" value="P:pantothenate biosynthetic process"/>
    <property type="evidence" value="ECO:0007669"/>
    <property type="project" value="InterPro"/>
</dbReference>
<keyword evidence="2 4" id="KW-0521">NADP</keyword>
<dbReference type="InterPro" id="IPR003710">
    <property type="entry name" value="ApbA"/>
</dbReference>
<dbReference type="EC" id="1.1.1.169" evidence="4"/>
<protein>
    <recommendedName>
        <fullName evidence="4">2-dehydropantoate 2-reductase</fullName>
        <ecNumber evidence="4">1.1.1.169</ecNumber>
    </recommendedName>
    <alternativeName>
        <fullName evidence="4">Ketopantoate reductase</fullName>
    </alternativeName>
</protein>
<dbReference type="RefSeq" id="XP_018738207.1">
    <property type="nucleotide sequence ID" value="XM_018880382.1"/>
</dbReference>
<dbReference type="KEGG" id="slb:AWJ20_3370"/>
<dbReference type="InterPro" id="IPR013328">
    <property type="entry name" value="6PGD_dom2"/>
</dbReference>
<evidence type="ECO:0000256" key="3">
    <source>
        <dbReference type="ARBA" id="ARBA00023002"/>
    </source>
</evidence>
<dbReference type="Proteomes" id="UP000189580">
    <property type="component" value="Chromosome b"/>
</dbReference>
<evidence type="ECO:0000313" key="8">
    <source>
        <dbReference type="Proteomes" id="UP000189580"/>
    </source>
</evidence>
<dbReference type="AlphaFoldDB" id="A0A161HHX3"/>
<comment type="catalytic activity">
    <reaction evidence="4">
        <text>(R)-pantoate + NADP(+) = 2-dehydropantoate + NADPH + H(+)</text>
        <dbReference type="Rhea" id="RHEA:16233"/>
        <dbReference type="ChEBI" id="CHEBI:11561"/>
        <dbReference type="ChEBI" id="CHEBI:15378"/>
        <dbReference type="ChEBI" id="CHEBI:15980"/>
        <dbReference type="ChEBI" id="CHEBI:57783"/>
        <dbReference type="ChEBI" id="CHEBI:58349"/>
        <dbReference type="EC" id="1.1.1.169"/>
    </reaction>
</comment>
<evidence type="ECO:0000256" key="4">
    <source>
        <dbReference type="RuleBase" id="RU362068"/>
    </source>
</evidence>
<dbReference type="InterPro" id="IPR008927">
    <property type="entry name" value="6-PGluconate_DH-like_C_sf"/>
</dbReference>
<dbReference type="GO" id="GO:0005737">
    <property type="term" value="C:cytoplasm"/>
    <property type="evidence" value="ECO:0007669"/>
    <property type="project" value="TreeGrafter"/>
</dbReference>
<dbReference type="EMBL" id="CP014503">
    <property type="protein sequence ID" value="ANB15730.1"/>
    <property type="molecule type" value="Genomic_DNA"/>
</dbReference>
<dbReference type="SUPFAM" id="SSF48179">
    <property type="entry name" value="6-phosphogluconate dehydrogenase C-terminal domain-like"/>
    <property type="match status" value="1"/>
</dbReference>
<dbReference type="PANTHER" id="PTHR21708:SF30">
    <property type="entry name" value="2-DEHYDROPANTOATE 2-REDUCTASE-RELATED"/>
    <property type="match status" value="1"/>
</dbReference>
<dbReference type="NCBIfam" id="TIGR00745">
    <property type="entry name" value="apbA_panE"/>
    <property type="match status" value="1"/>
</dbReference>
<dbReference type="PANTHER" id="PTHR21708">
    <property type="entry name" value="PROBABLE 2-DEHYDROPANTOATE 2-REDUCTASE"/>
    <property type="match status" value="1"/>
</dbReference>